<proteinExistence type="predicted"/>
<dbReference type="Proteomes" id="UP000193144">
    <property type="component" value="Unassembled WGS sequence"/>
</dbReference>
<feature type="compositionally biased region" description="Basic and acidic residues" evidence="1">
    <location>
        <begin position="1"/>
        <end position="12"/>
    </location>
</feature>
<dbReference type="EMBL" id="MCFA01000016">
    <property type="protein sequence ID" value="ORY16824.1"/>
    <property type="molecule type" value="Genomic_DNA"/>
</dbReference>
<sequence>MKLSPKNRESERSPGSPPQRVRNPAMGVQTQTSQSPAQGHAFPGSIQTTSPTQWNTLPYPGMQMQIQTSQSSPQGHAFPGSIPMTTTHSQSTPQQYAYPDIQAQMQASQSPPQHSTYPGTVPTPTTTTHSQSPPLRPGVNPSPGSSTVLLNDLQQLQQLQQIQRLQTDNDVWNYCAARFTALFSASDDQFASWIWTFESTCSELADDDGKLGFLAANAASPDTERESG</sequence>
<name>A0A1Y2A2Z9_9PLEO</name>
<feature type="compositionally biased region" description="Polar residues" evidence="1">
    <location>
        <begin position="83"/>
        <end position="95"/>
    </location>
</feature>
<feature type="compositionally biased region" description="Polar residues" evidence="1">
    <location>
        <begin position="45"/>
        <end position="56"/>
    </location>
</feature>
<gene>
    <name evidence="2" type="ORF">BCR34DRAFT_556691</name>
</gene>
<feature type="compositionally biased region" description="Polar residues" evidence="1">
    <location>
        <begin position="64"/>
        <end position="74"/>
    </location>
</feature>
<organism evidence="2 3">
    <name type="scientific">Clohesyomyces aquaticus</name>
    <dbReference type="NCBI Taxonomy" id="1231657"/>
    <lineage>
        <taxon>Eukaryota</taxon>
        <taxon>Fungi</taxon>
        <taxon>Dikarya</taxon>
        <taxon>Ascomycota</taxon>
        <taxon>Pezizomycotina</taxon>
        <taxon>Dothideomycetes</taxon>
        <taxon>Pleosporomycetidae</taxon>
        <taxon>Pleosporales</taxon>
        <taxon>Lindgomycetaceae</taxon>
        <taxon>Clohesyomyces</taxon>
    </lineage>
</organism>
<feature type="compositionally biased region" description="Polar residues" evidence="1">
    <location>
        <begin position="28"/>
        <end position="37"/>
    </location>
</feature>
<accession>A0A1Y2A2Z9</accession>
<evidence type="ECO:0000313" key="2">
    <source>
        <dbReference type="EMBL" id="ORY16824.1"/>
    </source>
</evidence>
<comment type="caution">
    <text evidence="2">The sequence shown here is derived from an EMBL/GenBank/DDBJ whole genome shotgun (WGS) entry which is preliminary data.</text>
</comment>
<protein>
    <submittedName>
        <fullName evidence="2">Uncharacterized protein</fullName>
    </submittedName>
</protein>
<evidence type="ECO:0000256" key="1">
    <source>
        <dbReference type="SAM" id="MobiDB-lite"/>
    </source>
</evidence>
<reference evidence="2 3" key="1">
    <citation type="submission" date="2016-07" db="EMBL/GenBank/DDBJ databases">
        <title>Pervasive Adenine N6-methylation of Active Genes in Fungi.</title>
        <authorList>
            <consortium name="DOE Joint Genome Institute"/>
            <person name="Mondo S.J."/>
            <person name="Dannebaum R.O."/>
            <person name="Kuo R.C."/>
            <person name="Labutti K."/>
            <person name="Haridas S."/>
            <person name="Kuo A."/>
            <person name="Salamov A."/>
            <person name="Ahrendt S.R."/>
            <person name="Lipzen A."/>
            <person name="Sullivan W."/>
            <person name="Andreopoulos W.B."/>
            <person name="Clum A."/>
            <person name="Lindquist E."/>
            <person name="Daum C."/>
            <person name="Ramamoorthy G.K."/>
            <person name="Gryganskyi A."/>
            <person name="Culley D."/>
            <person name="Magnuson J.K."/>
            <person name="James T.Y."/>
            <person name="O'Malley M.A."/>
            <person name="Stajich J.E."/>
            <person name="Spatafora J.W."/>
            <person name="Visel A."/>
            <person name="Grigoriev I.V."/>
        </authorList>
    </citation>
    <scope>NUCLEOTIDE SEQUENCE [LARGE SCALE GENOMIC DNA]</scope>
    <source>
        <strain evidence="2 3">CBS 115471</strain>
    </source>
</reference>
<keyword evidence="3" id="KW-1185">Reference proteome</keyword>
<feature type="region of interest" description="Disordered" evidence="1">
    <location>
        <begin position="1"/>
        <end position="146"/>
    </location>
</feature>
<dbReference type="AlphaFoldDB" id="A0A1Y2A2Z9"/>
<evidence type="ECO:0000313" key="3">
    <source>
        <dbReference type="Proteomes" id="UP000193144"/>
    </source>
</evidence>
<feature type="compositionally biased region" description="Low complexity" evidence="1">
    <location>
        <begin position="102"/>
        <end position="133"/>
    </location>
</feature>